<organism evidence="1 2">
    <name type="scientific">Tilletia indica</name>
    <dbReference type="NCBI Taxonomy" id="43049"/>
    <lineage>
        <taxon>Eukaryota</taxon>
        <taxon>Fungi</taxon>
        <taxon>Dikarya</taxon>
        <taxon>Basidiomycota</taxon>
        <taxon>Ustilaginomycotina</taxon>
        <taxon>Exobasidiomycetes</taxon>
        <taxon>Tilletiales</taxon>
        <taxon>Tilletiaceae</taxon>
        <taxon>Tilletia</taxon>
    </lineage>
</organism>
<reference evidence="1" key="1">
    <citation type="submission" date="2016-04" db="EMBL/GenBank/DDBJ databases">
        <authorList>
            <person name="Nguyen H.D."/>
            <person name="Samba Siva P."/>
            <person name="Cullis J."/>
            <person name="Levesque C.A."/>
            <person name="Hambleton S."/>
        </authorList>
    </citation>
    <scope>NUCLEOTIDE SEQUENCE</scope>
    <source>
        <strain evidence="1">DAOMC 236416</strain>
    </source>
</reference>
<name>A0A177TCU0_9BASI</name>
<keyword evidence="2" id="KW-1185">Reference proteome</keyword>
<sequence length="341" mass="37285">MLAVRTGIRRAATAAQSPCVCVRTGTRSASSSATATPPAQRLVLYRGPPAMRPLLNILCGTIFIVTGANVAYIASNHLSWPIFSRDPINNPPKLLPLGLRYATAMGTVLLGLGSGYFFFLVPMRSVTRLTIQPAKNVLKLGGRETLSVSPPPAIPAGTPMVHIRTSIPSFNQIIPTALFPRNLLYSMQSNGWHHPDAESNRDRVVELSKVFRFMGKATDGMSSLEAAKRKMSLASELNQRDRKSVMLRVGNSKIAYTLESEGGITPSTQTPSGKPQNLYKVFWGKLKHSFRGNRDDSEPTEAESTGKTGPLAAPGLGLKEPWFMDRARFDQLFPSERHAQR</sequence>
<dbReference type="EMBL" id="LWDF02000336">
    <property type="protein sequence ID" value="KAE8250302.1"/>
    <property type="molecule type" value="Genomic_DNA"/>
</dbReference>
<protein>
    <submittedName>
        <fullName evidence="1">Uncharacterized protein</fullName>
    </submittedName>
</protein>
<dbReference type="AlphaFoldDB" id="A0A177TCU0"/>
<reference evidence="1" key="2">
    <citation type="journal article" date="2019" name="IMA Fungus">
        <title>Genome sequencing and comparison of five Tilletia species to identify candidate genes for the detection of regulated species infecting wheat.</title>
        <authorList>
            <person name="Nguyen H.D.T."/>
            <person name="Sultana T."/>
            <person name="Kesanakurti P."/>
            <person name="Hambleton S."/>
        </authorList>
    </citation>
    <scope>NUCLEOTIDE SEQUENCE</scope>
    <source>
        <strain evidence="1">DAOMC 236416</strain>
    </source>
</reference>
<proteinExistence type="predicted"/>
<gene>
    <name evidence="1" type="ORF">A4X13_0g4836</name>
</gene>
<accession>A0A177TCU0</accession>
<evidence type="ECO:0000313" key="1">
    <source>
        <dbReference type="EMBL" id="KAE8250302.1"/>
    </source>
</evidence>
<dbReference type="Proteomes" id="UP000077521">
    <property type="component" value="Unassembled WGS sequence"/>
</dbReference>
<evidence type="ECO:0000313" key="2">
    <source>
        <dbReference type="Proteomes" id="UP000077521"/>
    </source>
</evidence>
<comment type="caution">
    <text evidence="1">The sequence shown here is derived from an EMBL/GenBank/DDBJ whole genome shotgun (WGS) entry which is preliminary data.</text>
</comment>